<evidence type="ECO:0000313" key="2">
    <source>
        <dbReference type="EMBL" id="KAJ5514797.1"/>
    </source>
</evidence>
<reference evidence="2" key="1">
    <citation type="submission" date="2022-12" db="EMBL/GenBank/DDBJ databases">
        <authorList>
            <person name="Petersen C."/>
        </authorList>
    </citation>
    <scope>NUCLEOTIDE SEQUENCE</scope>
    <source>
        <strain evidence="2">IBT 29495</strain>
    </source>
</reference>
<dbReference type="EMBL" id="JAPWDS010000002">
    <property type="protein sequence ID" value="KAJ5514797.1"/>
    <property type="molecule type" value="Genomic_DNA"/>
</dbReference>
<reference evidence="2" key="2">
    <citation type="journal article" date="2023" name="IMA Fungus">
        <title>Comparative genomic study of the Penicillium genus elucidates a diverse pangenome and 15 lateral gene transfer events.</title>
        <authorList>
            <person name="Petersen C."/>
            <person name="Sorensen T."/>
            <person name="Nielsen M.R."/>
            <person name="Sondergaard T.E."/>
            <person name="Sorensen J.L."/>
            <person name="Fitzpatrick D.A."/>
            <person name="Frisvad J.C."/>
            <person name="Nielsen K.L."/>
        </authorList>
    </citation>
    <scope>NUCLEOTIDE SEQUENCE</scope>
    <source>
        <strain evidence="2">IBT 29495</strain>
    </source>
</reference>
<sequence length="60" mass="6582">MPDSASEDRSAGSLNLRSVPPGASRELSACTNYRVGEGFQPHALRWQTPSHLLRIHRGPN</sequence>
<comment type="caution">
    <text evidence="2">The sequence shown here is derived from an EMBL/GenBank/DDBJ whole genome shotgun (WGS) entry which is preliminary data.</text>
</comment>
<evidence type="ECO:0000313" key="3">
    <source>
        <dbReference type="Proteomes" id="UP001149954"/>
    </source>
</evidence>
<dbReference type="AlphaFoldDB" id="A0A9W9Y2W1"/>
<dbReference type="Proteomes" id="UP001149954">
    <property type="component" value="Unassembled WGS sequence"/>
</dbReference>
<protein>
    <submittedName>
        <fullName evidence="2">Uncharacterized protein</fullName>
    </submittedName>
</protein>
<feature type="region of interest" description="Disordered" evidence="1">
    <location>
        <begin position="1"/>
        <end position="25"/>
    </location>
</feature>
<proteinExistence type="predicted"/>
<keyword evidence="3" id="KW-1185">Reference proteome</keyword>
<feature type="compositionally biased region" description="Basic and acidic residues" evidence="1">
    <location>
        <begin position="1"/>
        <end position="10"/>
    </location>
</feature>
<name>A0A9W9Y2W1_9EURO</name>
<organism evidence="2 3">
    <name type="scientific">Penicillium fimorum</name>
    <dbReference type="NCBI Taxonomy" id="1882269"/>
    <lineage>
        <taxon>Eukaryota</taxon>
        <taxon>Fungi</taxon>
        <taxon>Dikarya</taxon>
        <taxon>Ascomycota</taxon>
        <taxon>Pezizomycotina</taxon>
        <taxon>Eurotiomycetes</taxon>
        <taxon>Eurotiomycetidae</taxon>
        <taxon>Eurotiales</taxon>
        <taxon>Aspergillaceae</taxon>
        <taxon>Penicillium</taxon>
    </lineage>
</organism>
<gene>
    <name evidence="2" type="ORF">N7463_004349</name>
</gene>
<accession>A0A9W9Y2W1</accession>
<evidence type="ECO:0000256" key="1">
    <source>
        <dbReference type="SAM" id="MobiDB-lite"/>
    </source>
</evidence>